<dbReference type="Proteomes" id="UP000256727">
    <property type="component" value="Unassembled WGS sequence"/>
</dbReference>
<dbReference type="InterPro" id="IPR036390">
    <property type="entry name" value="WH_DNA-bd_sf"/>
</dbReference>
<evidence type="ECO:0000256" key="1">
    <source>
        <dbReference type="ARBA" id="ARBA00009437"/>
    </source>
</evidence>
<keyword evidence="7" id="KW-1185">Reference proteome</keyword>
<dbReference type="InterPro" id="IPR036388">
    <property type="entry name" value="WH-like_DNA-bd_sf"/>
</dbReference>
<sequence length="318" mass="33725">MGTVQNQCMIDRRILTLRTFASCGSIAATAELTGYSPSAVSAQLRELQQSLGMRLLLKEGRGLHLTATGRYLVEQTDGLIEECDRITSTMASVAGSTPIEFGLGGFSTAASSLLVPLAAELRATQPKVTVRVVEASPSRCLDLLLAERIDLAVVVATEAEADVGSDSRVEETRLLDDPLDVMLPLDHRLAENSSVSLHELVGEVWITDAPGTAYRALFSAAFTAVGVNPKVQHEVTEWETTTALVGAGMGLGLVPRLASLAGSENVRRVPISGPARPTRRIVAAVRRGTATAPIVAASLAHLKDAARRLLSERLAENP</sequence>
<dbReference type="PANTHER" id="PTHR30346">
    <property type="entry name" value="TRANSCRIPTIONAL DUAL REGULATOR HCAR-RELATED"/>
    <property type="match status" value="1"/>
</dbReference>
<dbReference type="Gene3D" id="1.10.10.10">
    <property type="entry name" value="Winged helix-like DNA-binding domain superfamily/Winged helix DNA-binding domain"/>
    <property type="match status" value="1"/>
</dbReference>
<dbReference type="GO" id="GO:0003677">
    <property type="term" value="F:DNA binding"/>
    <property type="evidence" value="ECO:0007669"/>
    <property type="project" value="UniProtKB-KW"/>
</dbReference>
<comment type="similarity">
    <text evidence="1">Belongs to the LysR transcriptional regulatory family.</text>
</comment>
<dbReference type="Pfam" id="PF03466">
    <property type="entry name" value="LysR_substrate"/>
    <property type="match status" value="1"/>
</dbReference>
<dbReference type="SUPFAM" id="SSF46785">
    <property type="entry name" value="Winged helix' DNA-binding domain"/>
    <property type="match status" value="1"/>
</dbReference>
<dbReference type="InterPro" id="IPR000847">
    <property type="entry name" value="LysR_HTH_N"/>
</dbReference>
<comment type="caution">
    <text evidence="6">The sequence shown here is derived from an EMBL/GenBank/DDBJ whole genome shotgun (WGS) entry which is preliminary data.</text>
</comment>
<dbReference type="InterPro" id="IPR005119">
    <property type="entry name" value="LysR_subst-bd"/>
</dbReference>
<dbReference type="AlphaFoldDB" id="A0A3D9LFZ5"/>
<protein>
    <submittedName>
        <fullName evidence="6">DNA-binding transcriptional LysR family regulator</fullName>
    </submittedName>
</protein>
<keyword evidence="2" id="KW-0805">Transcription regulation</keyword>
<accession>A0A3D9LFZ5</accession>
<reference evidence="6 7" key="1">
    <citation type="submission" date="2018-07" db="EMBL/GenBank/DDBJ databases">
        <title>Sequencing the genomes of 1000 actinobacteria strains.</title>
        <authorList>
            <person name="Klenk H.-P."/>
        </authorList>
    </citation>
    <scope>NUCLEOTIDE SEQUENCE [LARGE SCALE GENOMIC DNA]</scope>
    <source>
        <strain evidence="6 7">DSM 14442</strain>
    </source>
</reference>
<feature type="domain" description="HTH lysR-type" evidence="5">
    <location>
        <begin position="16"/>
        <end position="66"/>
    </location>
</feature>
<dbReference type="PROSITE" id="PS50931">
    <property type="entry name" value="HTH_LYSR"/>
    <property type="match status" value="1"/>
</dbReference>
<organism evidence="6 7">
    <name type="scientific">Citricoccus muralis</name>
    <dbReference type="NCBI Taxonomy" id="169134"/>
    <lineage>
        <taxon>Bacteria</taxon>
        <taxon>Bacillati</taxon>
        <taxon>Actinomycetota</taxon>
        <taxon>Actinomycetes</taxon>
        <taxon>Micrococcales</taxon>
        <taxon>Micrococcaceae</taxon>
        <taxon>Citricoccus</taxon>
    </lineage>
</organism>
<keyword evidence="3 6" id="KW-0238">DNA-binding</keyword>
<evidence type="ECO:0000313" key="7">
    <source>
        <dbReference type="Proteomes" id="UP000256727"/>
    </source>
</evidence>
<gene>
    <name evidence="6" type="ORF">C8E99_2610</name>
</gene>
<keyword evidence="4" id="KW-0804">Transcription</keyword>
<dbReference type="PANTHER" id="PTHR30346:SF29">
    <property type="entry name" value="LYSR SUBSTRATE-BINDING"/>
    <property type="match status" value="1"/>
</dbReference>
<dbReference type="EMBL" id="QREH01000001">
    <property type="protein sequence ID" value="REE04760.1"/>
    <property type="molecule type" value="Genomic_DNA"/>
</dbReference>
<dbReference type="CDD" id="cd08423">
    <property type="entry name" value="PBP2_LTTR_like_6"/>
    <property type="match status" value="1"/>
</dbReference>
<evidence type="ECO:0000259" key="5">
    <source>
        <dbReference type="PROSITE" id="PS50931"/>
    </source>
</evidence>
<dbReference type="Gene3D" id="3.40.190.10">
    <property type="entry name" value="Periplasmic binding protein-like II"/>
    <property type="match status" value="2"/>
</dbReference>
<evidence type="ECO:0000256" key="4">
    <source>
        <dbReference type="ARBA" id="ARBA00023163"/>
    </source>
</evidence>
<dbReference type="GO" id="GO:0032993">
    <property type="term" value="C:protein-DNA complex"/>
    <property type="evidence" value="ECO:0007669"/>
    <property type="project" value="TreeGrafter"/>
</dbReference>
<evidence type="ECO:0000313" key="6">
    <source>
        <dbReference type="EMBL" id="REE04760.1"/>
    </source>
</evidence>
<dbReference type="SUPFAM" id="SSF53850">
    <property type="entry name" value="Periplasmic binding protein-like II"/>
    <property type="match status" value="1"/>
</dbReference>
<evidence type="ECO:0000256" key="2">
    <source>
        <dbReference type="ARBA" id="ARBA00023015"/>
    </source>
</evidence>
<proteinExistence type="inferred from homology"/>
<name>A0A3D9LFZ5_9MICC</name>
<dbReference type="GO" id="GO:0003700">
    <property type="term" value="F:DNA-binding transcription factor activity"/>
    <property type="evidence" value="ECO:0007669"/>
    <property type="project" value="InterPro"/>
</dbReference>
<dbReference type="Pfam" id="PF00126">
    <property type="entry name" value="HTH_1"/>
    <property type="match status" value="1"/>
</dbReference>
<evidence type="ECO:0000256" key="3">
    <source>
        <dbReference type="ARBA" id="ARBA00023125"/>
    </source>
</evidence>